<dbReference type="PATRIC" id="fig|1555112.3.peg.1087"/>
<organism evidence="2 3">
    <name type="scientific">Limnochorda pilosa</name>
    <dbReference type="NCBI Taxonomy" id="1555112"/>
    <lineage>
        <taxon>Bacteria</taxon>
        <taxon>Bacillati</taxon>
        <taxon>Bacillota</taxon>
        <taxon>Limnochordia</taxon>
        <taxon>Limnochordales</taxon>
        <taxon>Limnochordaceae</taxon>
        <taxon>Limnochorda</taxon>
    </lineage>
</organism>
<feature type="domain" description="HepT-like" evidence="1">
    <location>
        <begin position="48"/>
        <end position="156"/>
    </location>
</feature>
<dbReference type="STRING" id="1555112.LIP_1043"/>
<reference evidence="3" key="2">
    <citation type="journal article" date="2016" name="Int. J. Syst. Evol. Microbiol.">
        <title>Complete genome sequence and cell structure of Limnochorda pilosa, a Gram-negative spore-former within the phylum Firmicutes.</title>
        <authorList>
            <person name="Watanabe M."/>
            <person name="Kojima H."/>
            <person name="Fukui M."/>
        </authorList>
    </citation>
    <scope>NUCLEOTIDE SEQUENCE [LARGE SCALE GENOMIC DNA]</scope>
    <source>
        <strain evidence="3">HC45</strain>
    </source>
</reference>
<dbReference type="KEGG" id="lpil:LIP_1043"/>
<evidence type="ECO:0000259" key="1">
    <source>
        <dbReference type="Pfam" id="PF20797"/>
    </source>
</evidence>
<dbReference type="EMBL" id="AP014924">
    <property type="protein sequence ID" value="BAS26900.1"/>
    <property type="molecule type" value="Genomic_DNA"/>
</dbReference>
<dbReference type="Proteomes" id="UP000065807">
    <property type="component" value="Chromosome"/>
</dbReference>
<gene>
    <name evidence="2" type="ORF">LIP_1043</name>
</gene>
<evidence type="ECO:0000313" key="3">
    <source>
        <dbReference type="Proteomes" id="UP000065807"/>
    </source>
</evidence>
<proteinExistence type="predicted"/>
<dbReference type="Pfam" id="PF20797">
    <property type="entry name" value="HepT-like_2"/>
    <property type="match status" value="1"/>
</dbReference>
<keyword evidence="3" id="KW-1185">Reference proteome</keyword>
<evidence type="ECO:0000313" key="2">
    <source>
        <dbReference type="EMBL" id="BAS26900.1"/>
    </source>
</evidence>
<sequence length="169" mass="19135">MREAAALRRLASEIATALGEVETITQEGEELAASLPAMETPKRPTLRALGSVLHDFYTAVEDVFELIAADLDGGVPTTSDWHRRLLRSMEEPVKEVRPRVISPELGVQLRDYLGFRHVFRNVYGHRLEWTRMMPLVEGLPALSIRFRAEAEEFCRHLEALADRLEGETP</sequence>
<protein>
    <recommendedName>
        <fullName evidence="1">HepT-like domain-containing protein</fullName>
    </recommendedName>
</protein>
<dbReference type="OrthoDB" id="9792853at2"/>
<name>A0A0K2SII5_LIMPI</name>
<reference evidence="3" key="1">
    <citation type="submission" date="2015-07" db="EMBL/GenBank/DDBJ databases">
        <title>Complete genome sequence and phylogenetic analysis of Limnochorda pilosa.</title>
        <authorList>
            <person name="Watanabe M."/>
            <person name="Kojima H."/>
            <person name="Fukui M."/>
        </authorList>
    </citation>
    <scope>NUCLEOTIDE SEQUENCE [LARGE SCALE GENOMIC DNA]</scope>
    <source>
        <strain evidence="3">HC45</strain>
    </source>
</reference>
<dbReference type="RefSeq" id="WP_144440334.1">
    <property type="nucleotide sequence ID" value="NZ_AP014924.1"/>
</dbReference>
<dbReference type="InterPro" id="IPR048769">
    <property type="entry name" value="HepT-like_dom"/>
</dbReference>
<accession>A0A0K2SII5</accession>
<dbReference type="AlphaFoldDB" id="A0A0K2SII5"/>